<dbReference type="InterPro" id="IPR018391">
    <property type="entry name" value="PQQ_b-propeller_rpt"/>
</dbReference>
<protein>
    <recommendedName>
        <fullName evidence="7">WD40 repeat-like protein</fullName>
    </recommendedName>
</protein>
<dbReference type="SUPFAM" id="SSF50978">
    <property type="entry name" value="WD40 repeat-like"/>
    <property type="match status" value="1"/>
</dbReference>
<sequence length="279" mass="30196">MRAPFTASHTALKEANMCILTGSSDRSIHLYNPSKSSPSVPKSGLIQTYSAHGHEVLDIAVTDDNARFASVGGDKQVFLWDVATGRTLRRWGGHFGSFDATVRLWDCKSQSMKPIQVLEEAKDSVSSLHVVGHEIVTGSVDERMRIYDLRMGMVLVDVIGHPITSTTQTRDANAVLVSTLDSTIRLMDKGNGQMLQSYNGHTNKDYRIRSTLGMADSVVISGSEDGKLYAWDLLEGKVVSTIDEAHGGKVASAVAVNGVKREWASAGVDGTVCVWGMPD</sequence>
<evidence type="ECO:0000256" key="4">
    <source>
        <dbReference type="PROSITE-ProRule" id="PRU00221"/>
    </source>
</evidence>
<keyword evidence="6" id="KW-1185">Reference proteome</keyword>
<feature type="repeat" description="WD" evidence="4">
    <location>
        <begin position="49"/>
        <end position="90"/>
    </location>
</feature>
<evidence type="ECO:0000313" key="5">
    <source>
        <dbReference type="EMBL" id="KAK3171453.1"/>
    </source>
</evidence>
<dbReference type="InterPro" id="IPR001680">
    <property type="entry name" value="WD40_rpt"/>
</dbReference>
<name>A0AAD9Z631_9LECA</name>
<comment type="subcellular location">
    <subcellularLocation>
        <location evidence="1">Cytoplasm</location>
    </subcellularLocation>
</comment>
<comment type="caution">
    <text evidence="5">The sequence shown here is derived from an EMBL/GenBank/DDBJ whole genome shotgun (WGS) entry which is preliminary data.</text>
</comment>
<dbReference type="Pfam" id="PF00400">
    <property type="entry name" value="WD40"/>
    <property type="match status" value="3"/>
</dbReference>
<evidence type="ECO:0000256" key="1">
    <source>
        <dbReference type="ARBA" id="ARBA00004496"/>
    </source>
</evidence>
<dbReference type="InterPro" id="IPR051980">
    <property type="entry name" value="WD_repeat_MORG1"/>
</dbReference>
<accession>A0AAD9Z631</accession>
<dbReference type="PROSITE" id="PS50294">
    <property type="entry name" value="WD_REPEATS_REGION"/>
    <property type="match status" value="1"/>
</dbReference>
<dbReference type="Gene3D" id="2.130.10.10">
    <property type="entry name" value="YVTN repeat-like/Quinoprotein amine dehydrogenase"/>
    <property type="match status" value="1"/>
</dbReference>
<organism evidence="5 6">
    <name type="scientific">Lepraria neglecta</name>
    <dbReference type="NCBI Taxonomy" id="209136"/>
    <lineage>
        <taxon>Eukaryota</taxon>
        <taxon>Fungi</taxon>
        <taxon>Dikarya</taxon>
        <taxon>Ascomycota</taxon>
        <taxon>Pezizomycotina</taxon>
        <taxon>Lecanoromycetes</taxon>
        <taxon>OSLEUM clade</taxon>
        <taxon>Lecanoromycetidae</taxon>
        <taxon>Lecanorales</taxon>
        <taxon>Lecanorineae</taxon>
        <taxon>Stereocaulaceae</taxon>
        <taxon>Lepraria</taxon>
    </lineage>
</organism>
<dbReference type="PANTHER" id="PTHR22842">
    <property type="entry name" value="WD40 REPEAT PROTEIN"/>
    <property type="match status" value="1"/>
</dbReference>
<dbReference type="GO" id="GO:0071013">
    <property type="term" value="C:catalytic step 2 spliceosome"/>
    <property type="evidence" value="ECO:0007669"/>
    <property type="project" value="TreeGrafter"/>
</dbReference>
<evidence type="ECO:0008006" key="7">
    <source>
        <dbReference type="Google" id="ProtNLM"/>
    </source>
</evidence>
<dbReference type="InterPro" id="IPR015943">
    <property type="entry name" value="WD40/YVTN_repeat-like_dom_sf"/>
</dbReference>
<keyword evidence="2" id="KW-0963">Cytoplasm</keyword>
<comment type="similarity">
    <text evidence="3">Belongs to the WD repeat MORG1 family.</text>
</comment>
<dbReference type="GO" id="GO:0005737">
    <property type="term" value="C:cytoplasm"/>
    <property type="evidence" value="ECO:0007669"/>
    <property type="project" value="UniProtKB-SubCell"/>
</dbReference>
<evidence type="ECO:0000313" key="6">
    <source>
        <dbReference type="Proteomes" id="UP001276659"/>
    </source>
</evidence>
<dbReference type="EMBL" id="JASNWA010000008">
    <property type="protein sequence ID" value="KAK3171453.1"/>
    <property type="molecule type" value="Genomic_DNA"/>
</dbReference>
<dbReference type="SMART" id="SM00320">
    <property type="entry name" value="WD40"/>
    <property type="match status" value="4"/>
</dbReference>
<reference evidence="5" key="1">
    <citation type="submission" date="2022-11" db="EMBL/GenBank/DDBJ databases">
        <title>Chromosomal genome sequence assembly and mating type (MAT) locus characterization of the leprose asexual lichenized fungus Lepraria neglecta (Nyl.) Erichsen.</title>
        <authorList>
            <person name="Allen J.L."/>
            <person name="Pfeffer B."/>
        </authorList>
    </citation>
    <scope>NUCLEOTIDE SEQUENCE</scope>
    <source>
        <strain evidence="5">Allen 5258</strain>
    </source>
</reference>
<gene>
    <name evidence="5" type="ORF">OEA41_003537</name>
</gene>
<dbReference type="InterPro" id="IPR036322">
    <property type="entry name" value="WD40_repeat_dom_sf"/>
</dbReference>
<proteinExistence type="inferred from homology"/>
<dbReference type="PANTHER" id="PTHR22842:SF3">
    <property type="entry name" value="WD REPEAT DOMAIN-CONTAINING PROTEIN 83"/>
    <property type="match status" value="1"/>
</dbReference>
<feature type="repeat" description="WD" evidence="4">
    <location>
        <begin position="219"/>
        <end position="241"/>
    </location>
</feature>
<keyword evidence="4" id="KW-0853">WD repeat</keyword>
<dbReference type="Proteomes" id="UP001276659">
    <property type="component" value="Unassembled WGS sequence"/>
</dbReference>
<dbReference type="SMART" id="SM00564">
    <property type="entry name" value="PQQ"/>
    <property type="match status" value="2"/>
</dbReference>
<dbReference type="GO" id="GO:0000398">
    <property type="term" value="P:mRNA splicing, via spliceosome"/>
    <property type="evidence" value="ECO:0007669"/>
    <property type="project" value="TreeGrafter"/>
</dbReference>
<evidence type="ECO:0000256" key="3">
    <source>
        <dbReference type="ARBA" id="ARBA00038145"/>
    </source>
</evidence>
<dbReference type="AlphaFoldDB" id="A0AAD9Z631"/>
<dbReference type="PROSITE" id="PS50082">
    <property type="entry name" value="WD_REPEATS_2"/>
    <property type="match status" value="2"/>
</dbReference>
<evidence type="ECO:0000256" key="2">
    <source>
        <dbReference type="ARBA" id="ARBA00022490"/>
    </source>
</evidence>